<dbReference type="GO" id="GO:0005221">
    <property type="term" value="F:intracellularly cyclic nucleotide-activated monoatomic cation channel activity"/>
    <property type="evidence" value="ECO:0007669"/>
    <property type="project" value="InterPro"/>
</dbReference>
<evidence type="ECO:0000259" key="10">
    <source>
        <dbReference type="PROSITE" id="PS50042"/>
    </source>
</evidence>
<dbReference type="GO" id="GO:0016020">
    <property type="term" value="C:membrane"/>
    <property type="evidence" value="ECO:0007669"/>
    <property type="project" value="UniProtKB-SubCell"/>
</dbReference>
<dbReference type="InterPro" id="IPR005821">
    <property type="entry name" value="Ion_trans_dom"/>
</dbReference>
<comment type="subcellular location">
    <subcellularLocation>
        <location evidence="1">Membrane</location>
        <topology evidence="1">Multi-pass membrane protein</topology>
    </subcellularLocation>
</comment>
<feature type="domain" description="Cyclic nucleotide-binding" evidence="10">
    <location>
        <begin position="394"/>
        <end position="493"/>
    </location>
</feature>
<dbReference type="Gene3D" id="1.10.287.630">
    <property type="entry name" value="Helix hairpin bin"/>
    <property type="match status" value="2"/>
</dbReference>
<feature type="transmembrane region" description="Helical" evidence="9">
    <location>
        <begin position="635"/>
        <end position="658"/>
    </location>
</feature>
<dbReference type="EMBL" id="JASPKY010000011">
    <property type="protein sequence ID" value="KAK9753728.1"/>
    <property type="molecule type" value="Genomic_DNA"/>
</dbReference>
<dbReference type="GO" id="GO:0044877">
    <property type="term" value="F:protein-containing complex binding"/>
    <property type="evidence" value="ECO:0007669"/>
    <property type="project" value="TreeGrafter"/>
</dbReference>
<evidence type="ECO:0000256" key="1">
    <source>
        <dbReference type="ARBA" id="ARBA00004141"/>
    </source>
</evidence>
<feature type="transmembrane region" description="Helical" evidence="9">
    <location>
        <begin position="200"/>
        <end position="222"/>
    </location>
</feature>
<dbReference type="InterPro" id="IPR018490">
    <property type="entry name" value="cNMP-bd_dom_sf"/>
</dbReference>
<dbReference type="InterPro" id="IPR050866">
    <property type="entry name" value="CNG_cation_channel"/>
</dbReference>
<feature type="domain" description="Cyclic nucleotide-binding" evidence="10">
    <location>
        <begin position="910"/>
        <end position="1010"/>
    </location>
</feature>
<feature type="transmembrane region" description="Helical" evidence="9">
    <location>
        <begin position="139"/>
        <end position="159"/>
    </location>
</feature>
<evidence type="ECO:0000256" key="8">
    <source>
        <dbReference type="SAM" id="MobiDB-lite"/>
    </source>
</evidence>
<feature type="transmembrane region" description="Helical" evidence="9">
    <location>
        <begin position="66"/>
        <end position="87"/>
    </location>
</feature>
<accession>A0AAW1N4U0</accession>
<evidence type="ECO:0000313" key="12">
    <source>
        <dbReference type="Proteomes" id="UP001458880"/>
    </source>
</evidence>
<evidence type="ECO:0000256" key="9">
    <source>
        <dbReference type="SAM" id="Phobius"/>
    </source>
</evidence>
<keyword evidence="2" id="KW-0813">Transport</keyword>
<dbReference type="Pfam" id="PF00027">
    <property type="entry name" value="cNMP_binding"/>
    <property type="match status" value="1"/>
</dbReference>
<feature type="region of interest" description="Disordered" evidence="8">
    <location>
        <begin position="1"/>
        <end position="42"/>
    </location>
</feature>
<dbReference type="PROSITE" id="PS50042">
    <property type="entry name" value="CNMP_BINDING_3"/>
    <property type="match status" value="2"/>
</dbReference>
<evidence type="ECO:0000313" key="11">
    <source>
        <dbReference type="EMBL" id="KAK9753728.1"/>
    </source>
</evidence>
<feature type="compositionally biased region" description="Polar residues" evidence="8">
    <location>
        <begin position="1"/>
        <end position="11"/>
    </location>
</feature>
<organism evidence="11 12">
    <name type="scientific">Popillia japonica</name>
    <name type="common">Japanese beetle</name>
    <dbReference type="NCBI Taxonomy" id="7064"/>
    <lineage>
        <taxon>Eukaryota</taxon>
        <taxon>Metazoa</taxon>
        <taxon>Ecdysozoa</taxon>
        <taxon>Arthropoda</taxon>
        <taxon>Hexapoda</taxon>
        <taxon>Insecta</taxon>
        <taxon>Pterygota</taxon>
        <taxon>Neoptera</taxon>
        <taxon>Endopterygota</taxon>
        <taxon>Coleoptera</taxon>
        <taxon>Polyphaga</taxon>
        <taxon>Scarabaeiformia</taxon>
        <taxon>Scarabaeidae</taxon>
        <taxon>Rutelinae</taxon>
        <taxon>Popillia</taxon>
    </lineage>
</organism>
<feature type="transmembrane region" description="Helical" evidence="9">
    <location>
        <begin position="99"/>
        <end position="123"/>
    </location>
</feature>
<evidence type="ECO:0000256" key="6">
    <source>
        <dbReference type="ARBA" id="ARBA00023136"/>
    </source>
</evidence>
<evidence type="ECO:0000256" key="7">
    <source>
        <dbReference type="ARBA" id="ARBA00023286"/>
    </source>
</evidence>
<feature type="transmembrane region" description="Helical" evidence="9">
    <location>
        <begin position="772"/>
        <end position="791"/>
    </location>
</feature>
<protein>
    <submittedName>
        <fullName evidence="11">Cyclic nucleotide-binding domain</fullName>
    </submittedName>
</protein>
<reference evidence="11 12" key="1">
    <citation type="journal article" date="2024" name="BMC Genomics">
        <title>De novo assembly and annotation of Popillia japonica's genome with initial clues to its potential as an invasive pest.</title>
        <authorList>
            <person name="Cucini C."/>
            <person name="Boschi S."/>
            <person name="Funari R."/>
            <person name="Cardaioli E."/>
            <person name="Iannotti N."/>
            <person name="Marturano G."/>
            <person name="Paoli F."/>
            <person name="Bruttini M."/>
            <person name="Carapelli A."/>
            <person name="Frati F."/>
            <person name="Nardi F."/>
        </authorList>
    </citation>
    <scope>NUCLEOTIDE SEQUENCE [LARGE SCALE GENOMIC DNA]</scope>
    <source>
        <strain evidence="11">DMR45628</strain>
    </source>
</reference>
<keyword evidence="7" id="KW-0407">Ion channel</keyword>
<dbReference type="PANTHER" id="PTHR45638:SF19">
    <property type="entry name" value="CYCLIC NUCLEOTIDE-BINDING DOMAIN-CONTAINING PROTEIN"/>
    <property type="match status" value="1"/>
</dbReference>
<sequence length="1043" mass="120196">MSPTKSDSSVEAQPRSGISLKEDEELPGTKTSSASSTDDSEESYPALYTTDEVLEFLTFLNYNTKWFCLATFCNIVLFSMVIFRHIFVHTESKTKYLEIYLPITMVCEAIILIDAIAEIVFILNRSGAQRRFVNQRNKILVIMDIISLTSLPLTLVSLTKYDKNYLFVVNCICLTFRNYRLPIFFYIASQLAGHNTLSYLAFKYGLLTFVLSHIFACILMSIRCIDPPNTDPALSDCNNSWTLKMKNMREYTDHTKTTALYYVWCIFYSLNTITSTGLLGASNANSKEQILSTVLMFFGIYLIHGLFLGAFTSVQIDGYRRHAVFSYKLELITSYLATESVSRKLKRKIKQFYIAFWKRNSALRRSALLDSFPRGIQDRVLLDKFWEALNASNVLRDTNDAFKRALADKMYAEIYTAGEIIYAQDKIKNMLMFVSQGSVQILSGDDTESTLLILGMRSCLGDISLIYSLENAVQVVSTSFSVIYCLKKADLWRTAHILKAMNPSEKIHQVVKSKIRMAKLRQDYKKQHQMNFENVIIANELDVHTANRRELGRSSSDFNMYIREEAISNLYVITKDADYSQHDGIFIRTTFPWILRPSSEFLFVWESFFVFLVSLVAVFYPWQTMNDSQVGKISYVFKCFVCLTYTVDYIIHICTAVEDDKGVYTKFSDMLANKCSQLVFVFDTTAFIPSEFITISRFMRLNRIFMIYRVVIYIRKIENSFKVNVAVVRCIKYVIYLLYISYCTAVIYYMSACDKDKCKEQTWAHYYKNSQSYANQTLIFETAMMYAMLLVSGTGGRVIYRRLLELTIVTTTCIIGLLVLSYLISDYSATLTLAGRTHYLYIEMVAVIRKFMQNTHMPQSIQNRMNHYLEAQWIHNKGLTINKLLRDAPQYLYEEYQVAKYGSILDSVPLFQELDEDVLVDIAAHCETVFFPPNEFVTYSREIVKEMYVVEKGFCEIISPASGRIEKVIGPRAMFSVIDMILELPGVFHVRTVTHVSLIKITLDTLKKALKTEDKAILHKLVEETKHSFSVQLSICIKYKKLS</sequence>
<dbReference type="SMART" id="SM00100">
    <property type="entry name" value="cNMP"/>
    <property type="match status" value="2"/>
</dbReference>
<dbReference type="SUPFAM" id="SSF51206">
    <property type="entry name" value="cAMP-binding domain-like"/>
    <property type="match status" value="2"/>
</dbReference>
<dbReference type="CDD" id="cd00038">
    <property type="entry name" value="CAP_ED"/>
    <property type="match status" value="2"/>
</dbReference>
<evidence type="ECO:0000256" key="2">
    <source>
        <dbReference type="ARBA" id="ARBA00022448"/>
    </source>
</evidence>
<dbReference type="InterPro" id="IPR000595">
    <property type="entry name" value="cNMP-bd_dom"/>
</dbReference>
<dbReference type="Proteomes" id="UP001458880">
    <property type="component" value="Unassembled WGS sequence"/>
</dbReference>
<evidence type="ECO:0000256" key="5">
    <source>
        <dbReference type="ARBA" id="ARBA00023065"/>
    </source>
</evidence>
<feature type="transmembrane region" description="Helical" evidence="9">
    <location>
        <begin position="259"/>
        <end position="279"/>
    </location>
</feature>
<keyword evidence="4 9" id="KW-1133">Transmembrane helix</keyword>
<evidence type="ECO:0000256" key="4">
    <source>
        <dbReference type="ARBA" id="ARBA00022989"/>
    </source>
</evidence>
<proteinExistence type="predicted"/>
<name>A0AAW1N4U0_POPJA</name>
<dbReference type="InterPro" id="IPR014710">
    <property type="entry name" value="RmlC-like_jellyroll"/>
</dbReference>
<keyword evidence="7" id="KW-1071">Ligand-gated ion channel</keyword>
<dbReference type="GO" id="GO:0005249">
    <property type="term" value="F:voltage-gated potassium channel activity"/>
    <property type="evidence" value="ECO:0007669"/>
    <property type="project" value="TreeGrafter"/>
</dbReference>
<feature type="transmembrane region" description="Helical" evidence="9">
    <location>
        <begin position="733"/>
        <end position="752"/>
    </location>
</feature>
<dbReference type="Pfam" id="PF00520">
    <property type="entry name" value="Ion_trans"/>
    <property type="match status" value="1"/>
</dbReference>
<keyword evidence="12" id="KW-1185">Reference proteome</keyword>
<feature type="transmembrane region" description="Helical" evidence="9">
    <location>
        <begin position="678"/>
        <end position="699"/>
    </location>
</feature>
<dbReference type="PANTHER" id="PTHR45638">
    <property type="entry name" value="CYCLIC NUCLEOTIDE-GATED CATION CHANNEL SUBUNIT A"/>
    <property type="match status" value="1"/>
</dbReference>
<feature type="transmembrane region" description="Helical" evidence="9">
    <location>
        <begin position="602"/>
        <end position="623"/>
    </location>
</feature>
<gene>
    <name evidence="11" type="ORF">QE152_g1882</name>
</gene>
<dbReference type="SUPFAM" id="SSF81324">
    <property type="entry name" value="Voltage-gated potassium channels"/>
    <property type="match status" value="1"/>
</dbReference>
<feature type="transmembrane region" description="Helical" evidence="9">
    <location>
        <begin position="291"/>
        <end position="311"/>
    </location>
</feature>
<keyword evidence="6 9" id="KW-0472">Membrane</keyword>
<keyword evidence="3 9" id="KW-0812">Transmembrane</keyword>
<evidence type="ECO:0000256" key="3">
    <source>
        <dbReference type="ARBA" id="ARBA00022692"/>
    </source>
</evidence>
<dbReference type="AlphaFoldDB" id="A0AAW1N4U0"/>
<keyword evidence="5" id="KW-0406">Ion transport</keyword>
<feature type="transmembrane region" description="Helical" evidence="9">
    <location>
        <begin position="803"/>
        <end position="824"/>
    </location>
</feature>
<dbReference type="Gene3D" id="2.60.120.10">
    <property type="entry name" value="Jelly Rolls"/>
    <property type="match status" value="2"/>
</dbReference>
<comment type="caution">
    <text evidence="11">The sequence shown here is derived from an EMBL/GenBank/DDBJ whole genome shotgun (WGS) entry which is preliminary data.</text>
</comment>
<dbReference type="Gene3D" id="1.10.287.70">
    <property type="match status" value="1"/>
</dbReference>
<feature type="transmembrane region" description="Helical" evidence="9">
    <location>
        <begin position="165"/>
        <end position="188"/>
    </location>
</feature>